<evidence type="ECO:0000313" key="1">
    <source>
        <dbReference type="EMBL" id="MDN7024796.1"/>
    </source>
</evidence>
<dbReference type="Proteomes" id="UP001168338">
    <property type="component" value="Unassembled WGS sequence"/>
</dbReference>
<reference evidence="1" key="1">
    <citation type="submission" date="2019-05" db="EMBL/GenBank/DDBJ databases">
        <title>Methanoculleus sp. FWC-SCC1, a methanogenic archaeon isolated from deep marine cold seep.</title>
        <authorList>
            <person name="Chen Y.-W."/>
            <person name="Chen S.-C."/>
            <person name="Teng N.-H."/>
            <person name="Lai M.-C."/>
        </authorList>
    </citation>
    <scope>NUCLEOTIDE SEQUENCE</scope>
    <source>
        <strain evidence="1">FWC-SCC1</strain>
    </source>
</reference>
<protein>
    <recommendedName>
        <fullName evidence="3">DUF302 domain-containing protein</fullName>
    </recommendedName>
</protein>
<dbReference type="RefSeq" id="WP_301663911.1">
    <property type="nucleotide sequence ID" value="NZ_VCYH01000004.1"/>
</dbReference>
<name>A0ABT8MA79_9EURY</name>
<dbReference type="EMBL" id="VCYH01000004">
    <property type="protein sequence ID" value="MDN7024796.1"/>
    <property type="molecule type" value="Genomic_DNA"/>
</dbReference>
<sequence length="94" mass="9861">MRSRGTPGYSRELVAGGMRTVDDRCIIPVVSLSTITGCAGGYVSVVPVALIVIDDGVEEIVYLSAESASEELRCGIEALCTEVVRTSARPSDSP</sequence>
<gene>
    <name evidence="1" type="ORF">FGU65_07840</name>
</gene>
<comment type="caution">
    <text evidence="1">The sequence shown here is derived from an EMBL/GenBank/DDBJ whole genome shotgun (WGS) entry which is preliminary data.</text>
</comment>
<keyword evidence="2" id="KW-1185">Reference proteome</keyword>
<evidence type="ECO:0008006" key="3">
    <source>
        <dbReference type="Google" id="ProtNLM"/>
    </source>
</evidence>
<evidence type="ECO:0000313" key="2">
    <source>
        <dbReference type="Proteomes" id="UP001168338"/>
    </source>
</evidence>
<organism evidence="1 2">
    <name type="scientific">Methanoculleus frigidifontis</name>
    <dbReference type="NCBI Taxonomy" id="2584085"/>
    <lineage>
        <taxon>Archaea</taxon>
        <taxon>Methanobacteriati</taxon>
        <taxon>Methanobacteriota</taxon>
        <taxon>Stenosarchaea group</taxon>
        <taxon>Methanomicrobia</taxon>
        <taxon>Methanomicrobiales</taxon>
        <taxon>Methanomicrobiaceae</taxon>
        <taxon>Methanoculleus</taxon>
    </lineage>
</organism>
<accession>A0ABT8MA79</accession>
<proteinExistence type="predicted"/>